<feature type="transmembrane region" description="Helical" evidence="4">
    <location>
        <begin position="336"/>
        <end position="361"/>
    </location>
</feature>
<dbReference type="InterPro" id="IPR050327">
    <property type="entry name" value="Proton-linked_MCT"/>
</dbReference>
<evidence type="ECO:0000256" key="1">
    <source>
        <dbReference type="ARBA" id="ARBA00004141"/>
    </source>
</evidence>
<dbReference type="GO" id="GO:0022857">
    <property type="term" value="F:transmembrane transporter activity"/>
    <property type="evidence" value="ECO:0007669"/>
    <property type="project" value="InterPro"/>
</dbReference>
<protein>
    <recommendedName>
        <fullName evidence="5">Major facilitator superfamily (MFS) profile domain-containing protein</fullName>
    </recommendedName>
</protein>
<evidence type="ECO:0000313" key="6">
    <source>
        <dbReference type="EMBL" id="KAK4541119.1"/>
    </source>
</evidence>
<dbReference type="InterPro" id="IPR020846">
    <property type="entry name" value="MFS_dom"/>
</dbReference>
<feature type="region of interest" description="Disordered" evidence="3">
    <location>
        <begin position="7"/>
        <end position="36"/>
    </location>
</feature>
<evidence type="ECO:0000256" key="4">
    <source>
        <dbReference type="SAM" id="Phobius"/>
    </source>
</evidence>
<organism evidence="6 7">
    <name type="scientific">Oleoguttula mirabilis</name>
    <dbReference type="NCBI Taxonomy" id="1507867"/>
    <lineage>
        <taxon>Eukaryota</taxon>
        <taxon>Fungi</taxon>
        <taxon>Dikarya</taxon>
        <taxon>Ascomycota</taxon>
        <taxon>Pezizomycotina</taxon>
        <taxon>Dothideomycetes</taxon>
        <taxon>Dothideomycetidae</taxon>
        <taxon>Mycosphaerellales</taxon>
        <taxon>Teratosphaeriaceae</taxon>
        <taxon>Oleoguttula</taxon>
    </lineage>
</organism>
<evidence type="ECO:0000256" key="3">
    <source>
        <dbReference type="SAM" id="MobiDB-lite"/>
    </source>
</evidence>
<dbReference type="InterPro" id="IPR011701">
    <property type="entry name" value="MFS"/>
</dbReference>
<feature type="domain" description="Major facilitator superfamily (MFS) profile" evidence="5">
    <location>
        <begin position="246"/>
        <end position="433"/>
    </location>
</feature>
<feature type="compositionally biased region" description="Polar residues" evidence="3">
    <location>
        <begin position="10"/>
        <end position="21"/>
    </location>
</feature>
<comment type="caution">
    <text evidence="6">The sequence shown here is derived from an EMBL/GenBank/DDBJ whole genome shotgun (WGS) entry which is preliminary data.</text>
</comment>
<keyword evidence="4" id="KW-1133">Transmembrane helix</keyword>
<dbReference type="PANTHER" id="PTHR11360">
    <property type="entry name" value="MONOCARBOXYLATE TRANSPORTER"/>
    <property type="match status" value="1"/>
</dbReference>
<keyword evidence="4" id="KW-0812">Transmembrane</keyword>
<proteinExistence type="inferred from homology"/>
<dbReference type="InterPro" id="IPR036259">
    <property type="entry name" value="MFS_trans_sf"/>
</dbReference>
<dbReference type="AlphaFoldDB" id="A0AAV9J8M3"/>
<feature type="transmembrane region" description="Helical" evidence="4">
    <location>
        <begin position="45"/>
        <end position="64"/>
    </location>
</feature>
<dbReference type="Gene3D" id="1.20.1250.20">
    <property type="entry name" value="MFS general substrate transporter like domains"/>
    <property type="match status" value="2"/>
</dbReference>
<dbReference type="Proteomes" id="UP001324427">
    <property type="component" value="Unassembled WGS sequence"/>
</dbReference>
<feature type="transmembrane region" description="Helical" evidence="4">
    <location>
        <begin position="204"/>
        <end position="226"/>
    </location>
</feature>
<keyword evidence="4" id="KW-0472">Membrane</keyword>
<dbReference type="PROSITE" id="PS50850">
    <property type="entry name" value="MFS"/>
    <property type="match status" value="1"/>
</dbReference>
<feature type="transmembrane region" description="Helical" evidence="4">
    <location>
        <begin position="136"/>
        <end position="158"/>
    </location>
</feature>
<dbReference type="EMBL" id="JAVFHQ010000057">
    <property type="protein sequence ID" value="KAK4541119.1"/>
    <property type="molecule type" value="Genomic_DNA"/>
</dbReference>
<dbReference type="SUPFAM" id="SSF103473">
    <property type="entry name" value="MFS general substrate transporter"/>
    <property type="match status" value="1"/>
</dbReference>
<name>A0AAV9J8M3_9PEZI</name>
<accession>A0AAV9J8M3</accession>
<comment type="similarity">
    <text evidence="2">Belongs to the major facilitator superfamily. Monocarboxylate porter (TC 2.A.1.13) family.</text>
</comment>
<feature type="transmembrane region" description="Helical" evidence="4">
    <location>
        <begin position="84"/>
        <end position="103"/>
    </location>
</feature>
<comment type="subcellular location">
    <subcellularLocation>
        <location evidence="1">Membrane</location>
        <topology evidence="1">Multi-pass membrane protein</topology>
    </subcellularLocation>
</comment>
<evidence type="ECO:0000313" key="7">
    <source>
        <dbReference type="Proteomes" id="UP001324427"/>
    </source>
</evidence>
<feature type="transmembrane region" description="Helical" evidence="4">
    <location>
        <begin position="170"/>
        <end position="192"/>
    </location>
</feature>
<dbReference type="GO" id="GO:0016020">
    <property type="term" value="C:membrane"/>
    <property type="evidence" value="ECO:0007669"/>
    <property type="project" value="UniProtKB-SubCell"/>
</dbReference>
<feature type="transmembrane region" description="Helical" evidence="4">
    <location>
        <begin position="247"/>
        <end position="267"/>
    </location>
</feature>
<evidence type="ECO:0000256" key="2">
    <source>
        <dbReference type="ARBA" id="ARBA00006727"/>
    </source>
</evidence>
<keyword evidence="7" id="KW-1185">Reference proteome</keyword>
<reference evidence="6 7" key="1">
    <citation type="submission" date="2021-11" db="EMBL/GenBank/DDBJ databases">
        <title>Black yeast isolated from Biological Soil Crust.</title>
        <authorList>
            <person name="Kurbessoian T."/>
        </authorList>
    </citation>
    <scope>NUCLEOTIDE SEQUENCE [LARGE SCALE GENOMIC DNA]</scope>
    <source>
        <strain evidence="6 7">CCFEE 5522</strain>
    </source>
</reference>
<dbReference type="Pfam" id="PF07690">
    <property type="entry name" value="MFS_1"/>
    <property type="match status" value="1"/>
</dbReference>
<feature type="transmembrane region" description="Helical" evidence="4">
    <location>
        <begin position="279"/>
        <end position="298"/>
    </location>
</feature>
<dbReference type="PANTHER" id="PTHR11360:SF319">
    <property type="entry name" value="MAJOR FACILITATOR SUPERFAMILY (MFS) PROFILE DOMAIN-CONTAINING PROTEIN"/>
    <property type="match status" value="1"/>
</dbReference>
<feature type="transmembrane region" description="Helical" evidence="4">
    <location>
        <begin position="310"/>
        <end position="330"/>
    </location>
</feature>
<evidence type="ECO:0000259" key="5">
    <source>
        <dbReference type="PROSITE" id="PS50850"/>
    </source>
</evidence>
<sequence length="433" mass="45385">MAPAHIAYKTSPQPKANNPSNLAPEKALPTPTDVSAAPDGGARPWLVAAGAFCIAFCALGFTNATGVLQQYYLTHQLRHKSTDAIAWIGSLASFLQFVTGAFTGPPFDRYGAWIIRPATLLYVLAVMLTSLCHEHWHFLLVQGVLMGTCMGFMQFPALAAVSQYFDANRAAALGVAISGSSVGGVVMPIALSHMLNSSTLGFGWSVRIIGLLMIPLMAFACVAVTPRLPARQRTTFFIAAAWHDPRYGLLVAATFFMLFGMFTPLFFLPTYAVSRGMPATLASYLLAVVNAASTFGRIIPGILADRFGRLNIFALGGIATGIVLLCFNEAESTAALVVYSIIVGFASGTILSGATAAFSVCPKDARDIGTYLGMGLCVGSVAALCGPPINGALVDRYGGFLEVGMFGGGMCLLGGFLALASKVATPQGVLGRV</sequence>
<dbReference type="CDD" id="cd17352">
    <property type="entry name" value="MFS_MCT_SLC16"/>
    <property type="match status" value="1"/>
</dbReference>
<feature type="transmembrane region" description="Helical" evidence="4">
    <location>
        <begin position="368"/>
        <end position="389"/>
    </location>
</feature>
<gene>
    <name evidence="6" type="ORF">LTR36_008344</name>
</gene>
<feature type="transmembrane region" description="Helical" evidence="4">
    <location>
        <begin position="401"/>
        <end position="420"/>
    </location>
</feature>
<feature type="transmembrane region" description="Helical" evidence="4">
    <location>
        <begin position="110"/>
        <end position="130"/>
    </location>
</feature>